<sequence>MENKIGSSVSSKGEVLGEAEANSLEKK</sequence>
<evidence type="ECO:0000256" key="1">
    <source>
        <dbReference type="SAM" id="MobiDB-lite"/>
    </source>
</evidence>
<dbReference type="EMBL" id="GBXM01023193">
    <property type="protein sequence ID" value="JAH85384.1"/>
    <property type="molecule type" value="Transcribed_RNA"/>
</dbReference>
<protein>
    <submittedName>
        <fullName evidence="2">Uncharacterized protein</fullName>
    </submittedName>
</protein>
<feature type="compositionally biased region" description="Polar residues" evidence="1">
    <location>
        <begin position="1"/>
        <end position="11"/>
    </location>
</feature>
<evidence type="ECO:0000313" key="2">
    <source>
        <dbReference type="EMBL" id="JAH85384.1"/>
    </source>
</evidence>
<proteinExistence type="predicted"/>
<feature type="region of interest" description="Disordered" evidence="1">
    <location>
        <begin position="1"/>
        <end position="27"/>
    </location>
</feature>
<reference evidence="2" key="2">
    <citation type="journal article" date="2015" name="Fish Shellfish Immunol.">
        <title>Early steps in the European eel (Anguilla anguilla)-Vibrio vulnificus interaction in the gills: Role of the RtxA13 toxin.</title>
        <authorList>
            <person name="Callol A."/>
            <person name="Pajuelo D."/>
            <person name="Ebbesson L."/>
            <person name="Teles M."/>
            <person name="MacKenzie S."/>
            <person name="Amaro C."/>
        </authorList>
    </citation>
    <scope>NUCLEOTIDE SEQUENCE</scope>
</reference>
<name>A0A0E9W4U5_ANGAN</name>
<accession>A0A0E9W4U5</accession>
<reference evidence="2" key="1">
    <citation type="submission" date="2014-11" db="EMBL/GenBank/DDBJ databases">
        <authorList>
            <person name="Amaro Gonzalez C."/>
        </authorList>
    </citation>
    <scope>NUCLEOTIDE SEQUENCE</scope>
</reference>
<dbReference type="AlphaFoldDB" id="A0A0E9W4U5"/>
<organism evidence="2">
    <name type="scientific">Anguilla anguilla</name>
    <name type="common">European freshwater eel</name>
    <name type="synonym">Muraena anguilla</name>
    <dbReference type="NCBI Taxonomy" id="7936"/>
    <lineage>
        <taxon>Eukaryota</taxon>
        <taxon>Metazoa</taxon>
        <taxon>Chordata</taxon>
        <taxon>Craniata</taxon>
        <taxon>Vertebrata</taxon>
        <taxon>Euteleostomi</taxon>
        <taxon>Actinopterygii</taxon>
        <taxon>Neopterygii</taxon>
        <taxon>Teleostei</taxon>
        <taxon>Anguilliformes</taxon>
        <taxon>Anguillidae</taxon>
        <taxon>Anguilla</taxon>
    </lineage>
</organism>